<gene>
    <name evidence="1" type="ORF">RM553_15265</name>
</gene>
<proteinExistence type="predicted"/>
<dbReference type="Proteomes" id="UP001262889">
    <property type="component" value="Unassembled WGS sequence"/>
</dbReference>
<evidence type="ECO:0000313" key="1">
    <source>
        <dbReference type="EMBL" id="MDT0644195.1"/>
    </source>
</evidence>
<name>A0ABU3CCY3_9FLAO</name>
<comment type="caution">
    <text evidence="1">The sequence shown here is derived from an EMBL/GenBank/DDBJ whole genome shotgun (WGS) entry which is preliminary data.</text>
</comment>
<organism evidence="1 2">
    <name type="scientific">Autumnicola tepida</name>
    <dbReference type="NCBI Taxonomy" id="3075595"/>
    <lineage>
        <taxon>Bacteria</taxon>
        <taxon>Pseudomonadati</taxon>
        <taxon>Bacteroidota</taxon>
        <taxon>Flavobacteriia</taxon>
        <taxon>Flavobacteriales</taxon>
        <taxon>Flavobacteriaceae</taxon>
        <taxon>Autumnicola</taxon>
    </lineage>
</organism>
<dbReference type="InterPro" id="IPR007433">
    <property type="entry name" value="DUF481"/>
</dbReference>
<dbReference type="RefSeq" id="WP_311535813.1">
    <property type="nucleotide sequence ID" value="NZ_JAVRHQ010000022.1"/>
</dbReference>
<dbReference type="Pfam" id="PF04338">
    <property type="entry name" value="DUF481"/>
    <property type="match status" value="1"/>
</dbReference>
<keyword evidence="2" id="KW-1185">Reference proteome</keyword>
<protein>
    <submittedName>
        <fullName evidence="1">DUF481 domain-containing protein</fullName>
    </submittedName>
</protein>
<dbReference type="EMBL" id="JAVRHQ010000022">
    <property type="protein sequence ID" value="MDT0644195.1"/>
    <property type="molecule type" value="Genomic_DNA"/>
</dbReference>
<sequence length="268" mass="31774">MEIEFNYICIPNIRMSRIPFLILIFAVLPEFGFAQLVNIESKRMQTDSVKFALNADFSFDYTNNDGTQVNEIDAAFTTQIKSKDLRKSYLLLGNYQLIDTDGKSLQKSWFLHGRFTYKFSKLLRLESFLQGQYNQLLVVKQRNLVGLGLRVQWMDRKYFNGYAGNSYMYEMEHSDRTENTEYNHRNSTYISLSYYSKSQRFSIANTFYYQPLYKNFEDYRLLEQFRLDIPLSKWLKVFALYNYYFDSKTPLNTVEYTSNLNIGVGISL</sequence>
<accession>A0ABU3CCY3</accession>
<reference evidence="1 2" key="1">
    <citation type="submission" date="2023-09" db="EMBL/GenBank/DDBJ databases">
        <authorList>
            <person name="Rey-Velasco X."/>
        </authorList>
    </citation>
    <scope>NUCLEOTIDE SEQUENCE [LARGE SCALE GENOMIC DNA]</scope>
    <source>
        <strain evidence="1 2">F363</strain>
    </source>
</reference>
<evidence type="ECO:0000313" key="2">
    <source>
        <dbReference type="Proteomes" id="UP001262889"/>
    </source>
</evidence>